<feature type="domain" description="EF-hand" evidence="9">
    <location>
        <begin position="82"/>
        <end position="117"/>
    </location>
</feature>
<accession>A0AAU9UGE7</accession>
<dbReference type="Pfam" id="PF13833">
    <property type="entry name" value="EF-hand_8"/>
    <property type="match status" value="1"/>
</dbReference>
<dbReference type="InterPro" id="IPR002048">
    <property type="entry name" value="EF_hand_dom"/>
</dbReference>
<dbReference type="InterPro" id="IPR011992">
    <property type="entry name" value="EF-hand-dom_pair"/>
</dbReference>
<evidence type="ECO:0000256" key="3">
    <source>
        <dbReference type="ARBA" id="ARBA00022490"/>
    </source>
</evidence>
<evidence type="ECO:0000256" key="6">
    <source>
        <dbReference type="ARBA" id="ARBA00022837"/>
    </source>
</evidence>
<evidence type="ECO:0000259" key="9">
    <source>
        <dbReference type="PROSITE" id="PS50222"/>
    </source>
</evidence>
<keyword evidence="7" id="KW-0472">Membrane</keyword>
<evidence type="ECO:0000256" key="8">
    <source>
        <dbReference type="SAM" id="MobiDB-lite"/>
    </source>
</evidence>
<dbReference type="Proteomes" id="UP001153954">
    <property type="component" value="Unassembled WGS sequence"/>
</dbReference>
<dbReference type="PROSITE" id="PS50222">
    <property type="entry name" value="EF_HAND_2"/>
    <property type="match status" value="1"/>
</dbReference>
<reference evidence="10" key="1">
    <citation type="submission" date="2022-03" db="EMBL/GenBank/DDBJ databases">
        <authorList>
            <person name="Tunstrom K."/>
        </authorList>
    </citation>
    <scope>NUCLEOTIDE SEQUENCE</scope>
</reference>
<dbReference type="AlphaFoldDB" id="A0AAU9UGE7"/>
<dbReference type="GO" id="GO:0005509">
    <property type="term" value="F:calcium ion binding"/>
    <property type="evidence" value="ECO:0007669"/>
    <property type="project" value="InterPro"/>
</dbReference>
<evidence type="ECO:0000256" key="5">
    <source>
        <dbReference type="ARBA" id="ARBA00022737"/>
    </source>
</evidence>
<evidence type="ECO:0000256" key="7">
    <source>
        <dbReference type="ARBA" id="ARBA00023136"/>
    </source>
</evidence>
<keyword evidence="11" id="KW-1185">Reference proteome</keyword>
<gene>
    <name evidence="10" type="ORF">EEDITHA_LOCUS13901</name>
</gene>
<evidence type="ECO:0000313" key="10">
    <source>
        <dbReference type="EMBL" id="CAH2098824.1"/>
    </source>
</evidence>
<name>A0AAU9UGE7_EUPED</name>
<proteinExistence type="predicted"/>
<protein>
    <recommendedName>
        <fullName evidence="9">EF-hand domain-containing protein</fullName>
    </recommendedName>
</protein>
<keyword evidence="6" id="KW-0106">Calcium</keyword>
<evidence type="ECO:0000256" key="4">
    <source>
        <dbReference type="ARBA" id="ARBA00022723"/>
    </source>
</evidence>
<organism evidence="10 11">
    <name type="scientific">Euphydryas editha</name>
    <name type="common">Edith's checkerspot</name>
    <dbReference type="NCBI Taxonomy" id="104508"/>
    <lineage>
        <taxon>Eukaryota</taxon>
        <taxon>Metazoa</taxon>
        <taxon>Ecdysozoa</taxon>
        <taxon>Arthropoda</taxon>
        <taxon>Hexapoda</taxon>
        <taxon>Insecta</taxon>
        <taxon>Pterygota</taxon>
        <taxon>Neoptera</taxon>
        <taxon>Endopterygota</taxon>
        <taxon>Lepidoptera</taxon>
        <taxon>Glossata</taxon>
        <taxon>Ditrysia</taxon>
        <taxon>Papilionoidea</taxon>
        <taxon>Nymphalidae</taxon>
        <taxon>Nymphalinae</taxon>
        <taxon>Euphydryas</taxon>
    </lineage>
</organism>
<dbReference type="GO" id="GO:0005737">
    <property type="term" value="C:cytoplasm"/>
    <property type="evidence" value="ECO:0007669"/>
    <property type="project" value="UniProtKB-SubCell"/>
</dbReference>
<keyword evidence="3" id="KW-0963">Cytoplasm</keyword>
<feature type="region of interest" description="Disordered" evidence="8">
    <location>
        <begin position="1"/>
        <end position="24"/>
    </location>
</feature>
<sequence length="210" mass="23811">MDRHSKTRTRTEVGVRQGAYDGGGPPPAQEQNCLEQLLCALCAPICKEFGVDLQQLQQQPQEQVHLNQPQPQPQQELKGQGFSKDVCRSMVAMLDKDNSGGLGFEEFKSLWIDLRQWRAVFRLYDTERRGAIPPQHLRDALHSAGYTVNAHVLNVLAHRYGSTDGYIQFDDFIMCAVRLKTMIDTFQGRSSGGEYATFSLDEWLNRTVYS</sequence>
<feature type="compositionally biased region" description="Basic and acidic residues" evidence="8">
    <location>
        <begin position="1"/>
        <end position="13"/>
    </location>
</feature>
<dbReference type="PANTHER" id="PTHR46735:SF3">
    <property type="entry name" value="CALPAIN SMALL SUBUNIT 1-RELATED"/>
    <property type="match status" value="1"/>
</dbReference>
<dbReference type="GO" id="GO:0012505">
    <property type="term" value="C:endomembrane system"/>
    <property type="evidence" value="ECO:0007669"/>
    <property type="project" value="UniProtKB-SubCell"/>
</dbReference>
<dbReference type="SUPFAM" id="SSF47473">
    <property type="entry name" value="EF-hand"/>
    <property type="match status" value="1"/>
</dbReference>
<evidence type="ECO:0000256" key="1">
    <source>
        <dbReference type="ARBA" id="ARBA00004308"/>
    </source>
</evidence>
<evidence type="ECO:0000313" key="11">
    <source>
        <dbReference type="Proteomes" id="UP001153954"/>
    </source>
</evidence>
<keyword evidence="5" id="KW-0677">Repeat</keyword>
<dbReference type="SMART" id="SM00054">
    <property type="entry name" value="EFh"/>
    <property type="match status" value="2"/>
</dbReference>
<dbReference type="Gene3D" id="1.10.238.10">
    <property type="entry name" value="EF-hand"/>
    <property type="match status" value="1"/>
</dbReference>
<dbReference type="EMBL" id="CAKOGL010000020">
    <property type="protein sequence ID" value="CAH2098824.1"/>
    <property type="molecule type" value="Genomic_DNA"/>
</dbReference>
<comment type="subcellular location">
    <subcellularLocation>
        <location evidence="2">Cytoplasm</location>
    </subcellularLocation>
    <subcellularLocation>
        <location evidence="1">Endomembrane system</location>
    </subcellularLocation>
</comment>
<dbReference type="PANTHER" id="PTHR46735">
    <property type="entry name" value="CALPAIN, SMALL SUBUNIT 1 A-RELATED"/>
    <property type="match status" value="1"/>
</dbReference>
<comment type="caution">
    <text evidence="10">The sequence shown here is derived from an EMBL/GenBank/DDBJ whole genome shotgun (WGS) entry which is preliminary data.</text>
</comment>
<evidence type="ECO:0000256" key="2">
    <source>
        <dbReference type="ARBA" id="ARBA00004496"/>
    </source>
</evidence>
<keyword evidence="4" id="KW-0479">Metal-binding</keyword>